<dbReference type="SUPFAM" id="SSF54160">
    <property type="entry name" value="Chromo domain-like"/>
    <property type="match status" value="1"/>
</dbReference>
<dbReference type="InterPro" id="IPR016197">
    <property type="entry name" value="Chromo-like_dom_sf"/>
</dbReference>
<gene>
    <name evidence="5" type="ORF">EHUX00137_LOCUS23247</name>
</gene>
<evidence type="ECO:0000256" key="2">
    <source>
        <dbReference type="ARBA" id="ARBA00023242"/>
    </source>
</evidence>
<dbReference type="Pfam" id="PF00385">
    <property type="entry name" value="Chromo"/>
    <property type="match status" value="1"/>
</dbReference>
<accession>A0A7S3SN33</accession>
<dbReference type="EMBL" id="HBIR01030030">
    <property type="protein sequence ID" value="CAE0558920.1"/>
    <property type="molecule type" value="Transcribed_RNA"/>
</dbReference>
<dbReference type="InterPro" id="IPR023779">
    <property type="entry name" value="Chromodomain_CS"/>
</dbReference>
<dbReference type="InterPro" id="IPR000953">
    <property type="entry name" value="Chromo/chromo_shadow_dom"/>
</dbReference>
<dbReference type="PROSITE" id="PS50013">
    <property type="entry name" value="CHROMO_2"/>
    <property type="match status" value="1"/>
</dbReference>
<dbReference type="AlphaFoldDB" id="A0A7S3SN33"/>
<keyword evidence="2" id="KW-0539">Nucleus</keyword>
<feature type="compositionally biased region" description="Basic residues" evidence="3">
    <location>
        <begin position="283"/>
        <end position="293"/>
    </location>
</feature>
<dbReference type="GO" id="GO:0005634">
    <property type="term" value="C:nucleus"/>
    <property type="evidence" value="ECO:0007669"/>
    <property type="project" value="UniProtKB-SubCell"/>
</dbReference>
<feature type="region of interest" description="Disordered" evidence="3">
    <location>
        <begin position="282"/>
        <end position="335"/>
    </location>
</feature>
<dbReference type="Gene3D" id="3.30.40.10">
    <property type="entry name" value="Zinc/RING finger domain, C3HC4 (zinc finger)"/>
    <property type="match status" value="1"/>
</dbReference>
<dbReference type="PANTHER" id="PTHR22812">
    <property type="entry name" value="CHROMOBOX PROTEIN"/>
    <property type="match status" value="1"/>
</dbReference>
<evidence type="ECO:0000256" key="3">
    <source>
        <dbReference type="SAM" id="MobiDB-lite"/>
    </source>
</evidence>
<feature type="domain" description="Chromo" evidence="4">
    <location>
        <begin position="232"/>
        <end position="290"/>
    </location>
</feature>
<evidence type="ECO:0000313" key="5">
    <source>
        <dbReference type="EMBL" id="CAE0558920.1"/>
    </source>
</evidence>
<name>A0A7S3SN33_EMIHU</name>
<dbReference type="Gene3D" id="2.40.50.40">
    <property type="match status" value="1"/>
</dbReference>
<dbReference type="SMART" id="SM00298">
    <property type="entry name" value="CHROMO"/>
    <property type="match status" value="1"/>
</dbReference>
<comment type="subcellular location">
    <subcellularLocation>
        <location evidence="1">Nucleus</location>
    </subcellularLocation>
</comment>
<dbReference type="InterPro" id="IPR013083">
    <property type="entry name" value="Znf_RING/FYVE/PHD"/>
</dbReference>
<organism evidence="5">
    <name type="scientific">Emiliania huxleyi</name>
    <name type="common">Coccolithophore</name>
    <name type="synonym">Pontosphaera huxleyi</name>
    <dbReference type="NCBI Taxonomy" id="2903"/>
    <lineage>
        <taxon>Eukaryota</taxon>
        <taxon>Haptista</taxon>
        <taxon>Haptophyta</taxon>
        <taxon>Prymnesiophyceae</taxon>
        <taxon>Isochrysidales</taxon>
        <taxon>Noelaerhabdaceae</taxon>
        <taxon>Emiliania</taxon>
    </lineage>
</organism>
<reference evidence="5" key="1">
    <citation type="submission" date="2021-01" db="EMBL/GenBank/DDBJ databases">
        <authorList>
            <person name="Corre E."/>
            <person name="Pelletier E."/>
            <person name="Niang G."/>
            <person name="Scheremetjew M."/>
            <person name="Finn R."/>
            <person name="Kale V."/>
            <person name="Holt S."/>
            <person name="Cochrane G."/>
            <person name="Meng A."/>
            <person name="Brown T."/>
            <person name="Cohen L."/>
        </authorList>
    </citation>
    <scope>NUCLEOTIDE SEQUENCE</scope>
    <source>
        <strain evidence="5">379</strain>
    </source>
</reference>
<sequence>MLAHGIVMPGDEVLSMESASGDALRADLCADGTITFRPPEGGAPQRFRSPGGMVRSLQPRLAAGSENAWSTVCYRGVSLDLIRRAATSDEAAVDAVHRSSSAASNVELPSPGSAASAQLKETLRLLDAPWNVTAALVPEIVATQSPFVGVEPDQSTPVEVEVQIERMPSSDVPPASLLTCQRCHLALQERSDEWVQCECGAAVCSACLQPERPNDPVLEWKCEQCSSTKQLFVVESILDRRKRGNKWHYLVRWAGFDESEDSWEPRSGLLCDEMLQEFDARRAAAKRPSKRGRKGGEGRRAVPAHNDRSCIRPSRRPDACKIREPAEPARSFAPGADDMVGRKYVVELEHAVASR</sequence>
<dbReference type="InterPro" id="IPR023780">
    <property type="entry name" value="Chromo_domain"/>
</dbReference>
<dbReference type="InterPro" id="IPR011011">
    <property type="entry name" value="Znf_FYVE_PHD"/>
</dbReference>
<proteinExistence type="predicted"/>
<dbReference type="InterPro" id="IPR051219">
    <property type="entry name" value="Heterochromatin_chromo-domain"/>
</dbReference>
<dbReference type="SUPFAM" id="SSF57903">
    <property type="entry name" value="FYVE/PHD zinc finger"/>
    <property type="match status" value="1"/>
</dbReference>
<dbReference type="PROSITE" id="PS00598">
    <property type="entry name" value="CHROMO_1"/>
    <property type="match status" value="1"/>
</dbReference>
<protein>
    <recommendedName>
        <fullName evidence="4">Chromo domain-containing protein</fullName>
    </recommendedName>
</protein>
<feature type="compositionally biased region" description="Basic and acidic residues" evidence="3">
    <location>
        <begin position="294"/>
        <end position="327"/>
    </location>
</feature>
<evidence type="ECO:0000259" key="4">
    <source>
        <dbReference type="PROSITE" id="PS50013"/>
    </source>
</evidence>
<evidence type="ECO:0000256" key="1">
    <source>
        <dbReference type="ARBA" id="ARBA00004123"/>
    </source>
</evidence>
<dbReference type="CDD" id="cd00024">
    <property type="entry name" value="CD_CSD"/>
    <property type="match status" value="1"/>
</dbReference>